<feature type="transmembrane region" description="Helical" evidence="1">
    <location>
        <begin position="12"/>
        <end position="33"/>
    </location>
</feature>
<sequence length="165" mass="18087">MLRSRYGKVMNWPWLFGVTNLVAVIGWALLLFAPRRPGTYSVILFGGVGLLCLTYAVLLVLLVGGLVDPGAAGTRPFDYSDYSIGGIRALFGTDAGVVVGWTHYLAFDLFVGLWISRDADNKGFGRLVQAPFLLLTFLAGPLGLILWLFVRERRARALARAKTPK</sequence>
<organism evidence="2 3">
    <name type="scientific">Sphingomonas astaxanthinifaciens DSM 22298</name>
    <dbReference type="NCBI Taxonomy" id="1123267"/>
    <lineage>
        <taxon>Bacteria</taxon>
        <taxon>Pseudomonadati</taxon>
        <taxon>Pseudomonadota</taxon>
        <taxon>Alphaproteobacteria</taxon>
        <taxon>Sphingomonadales</taxon>
        <taxon>Sphingomonadaceae</taxon>
        <taxon>Sphingomonas</taxon>
    </lineage>
</organism>
<reference evidence="3" key="1">
    <citation type="journal article" date="2019" name="Int. J. Syst. Evol. Microbiol.">
        <title>The Global Catalogue of Microorganisms (GCM) 10K type strain sequencing project: providing services to taxonomists for standard genome sequencing and annotation.</title>
        <authorList>
            <consortium name="The Broad Institute Genomics Platform"/>
            <consortium name="The Broad Institute Genome Sequencing Center for Infectious Disease"/>
            <person name="Wu L."/>
            <person name="Ma J."/>
        </authorList>
    </citation>
    <scope>NUCLEOTIDE SEQUENCE [LARGE SCALE GENOMIC DNA]</scope>
    <source>
        <strain evidence="3">NBRC 102146</strain>
    </source>
</reference>
<dbReference type="Pfam" id="PF14108">
    <property type="entry name" value="ABA4-like"/>
    <property type="match status" value="1"/>
</dbReference>
<feature type="transmembrane region" description="Helical" evidence="1">
    <location>
        <begin position="39"/>
        <end position="67"/>
    </location>
</feature>
<feature type="transmembrane region" description="Helical" evidence="1">
    <location>
        <begin position="87"/>
        <end position="107"/>
    </location>
</feature>
<keyword evidence="1" id="KW-0812">Transmembrane</keyword>
<keyword evidence="1" id="KW-0472">Membrane</keyword>
<evidence type="ECO:0008006" key="4">
    <source>
        <dbReference type="Google" id="ProtNLM"/>
    </source>
</evidence>
<feature type="transmembrane region" description="Helical" evidence="1">
    <location>
        <begin position="127"/>
        <end position="150"/>
    </location>
</feature>
<name>A0ABQ5ZAB9_9SPHN</name>
<evidence type="ECO:0000313" key="2">
    <source>
        <dbReference type="EMBL" id="GLR47823.1"/>
    </source>
</evidence>
<accession>A0ABQ5ZAB9</accession>
<proteinExistence type="predicted"/>
<dbReference type="InterPro" id="IPR025461">
    <property type="entry name" value="ABA4-like"/>
</dbReference>
<dbReference type="EMBL" id="BSOO01000014">
    <property type="protein sequence ID" value="GLR47823.1"/>
    <property type="molecule type" value="Genomic_DNA"/>
</dbReference>
<keyword evidence="1" id="KW-1133">Transmembrane helix</keyword>
<dbReference type="Proteomes" id="UP001156703">
    <property type="component" value="Unassembled WGS sequence"/>
</dbReference>
<protein>
    <recommendedName>
        <fullName evidence="4">Integral membrane protein</fullName>
    </recommendedName>
</protein>
<gene>
    <name evidence="2" type="ORF">GCM10007925_15360</name>
</gene>
<evidence type="ECO:0000256" key="1">
    <source>
        <dbReference type="SAM" id="Phobius"/>
    </source>
</evidence>
<evidence type="ECO:0000313" key="3">
    <source>
        <dbReference type="Proteomes" id="UP001156703"/>
    </source>
</evidence>
<comment type="caution">
    <text evidence="2">The sequence shown here is derived from an EMBL/GenBank/DDBJ whole genome shotgun (WGS) entry which is preliminary data.</text>
</comment>
<keyword evidence="3" id="KW-1185">Reference proteome</keyword>